<proteinExistence type="inferred from homology"/>
<evidence type="ECO:0000313" key="4">
    <source>
        <dbReference type="EMBL" id="GFO70538.1"/>
    </source>
</evidence>
<dbReference type="RefSeq" id="WP_183363165.1">
    <property type="nucleotide sequence ID" value="NZ_BLXZ01000010.1"/>
</dbReference>
<comment type="similarity">
    <text evidence="1 2">Belongs to the metallophosphoesterase superfamily. YfcE family.</text>
</comment>
<comment type="cofactor">
    <cofactor evidence="2">
        <name>a divalent metal cation</name>
        <dbReference type="ChEBI" id="CHEBI:60240"/>
    </cofactor>
</comment>
<accession>A0A6V8ND28</accession>
<evidence type="ECO:0000256" key="2">
    <source>
        <dbReference type="RuleBase" id="RU362039"/>
    </source>
</evidence>
<dbReference type="Proteomes" id="UP000587586">
    <property type="component" value="Unassembled WGS sequence"/>
</dbReference>
<evidence type="ECO:0000313" key="5">
    <source>
        <dbReference type="Proteomes" id="UP000587586"/>
    </source>
</evidence>
<feature type="domain" description="Calcineurin-like phosphoesterase" evidence="3">
    <location>
        <begin position="1"/>
        <end position="144"/>
    </location>
</feature>
<protein>
    <recommendedName>
        <fullName evidence="2">Phosphoesterase</fullName>
        <ecNumber evidence="2">3.1.4.-</ecNumber>
    </recommendedName>
</protein>
<dbReference type="AlphaFoldDB" id="A0A6V8ND28"/>
<dbReference type="SUPFAM" id="SSF56300">
    <property type="entry name" value="Metallo-dependent phosphatases"/>
    <property type="match status" value="1"/>
</dbReference>
<evidence type="ECO:0000259" key="3">
    <source>
        <dbReference type="Pfam" id="PF12850"/>
    </source>
</evidence>
<dbReference type="GO" id="GO:0016787">
    <property type="term" value="F:hydrolase activity"/>
    <property type="evidence" value="ECO:0007669"/>
    <property type="project" value="UniProtKB-UniRule"/>
</dbReference>
<gene>
    <name evidence="4" type="ORF">GMLC_41170</name>
</gene>
<dbReference type="PANTHER" id="PTHR11124">
    <property type="entry name" value="VACUOLAR SORTING PROTEIN VPS29"/>
    <property type="match status" value="1"/>
</dbReference>
<dbReference type="EMBL" id="BLXZ01000010">
    <property type="protein sequence ID" value="GFO70538.1"/>
    <property type="molecule type" value="Genomic_DNA"/>
</dbReference>
<dbReference type="GO" id="GO:0046872">
    <property type="term" value="F:metal ion binding"/>
    <property type="evidence" value="ECO:0007669"/>
    <property type="project" value="UniProtKB-KW"/>
</dbReference>
<comment type="caution">
    <text evidence="4">The sequence shown here is derived from an EMBL/GenBank/DDBJ whole genome shotgun (WGS) entry which is preliminary data.</text>
</comment>
<dbReference type="InterPro" id="IPR029052">
    <property type="entry name" value="Metallo-depent_PP-like"/>
</dbReference>
<dbReference type="Pfam" id="PF12850">
    <property type="entry name" value="Metallophos_2"/>
    <property type="match status" value="1"/>
</dbReference>
<name>A0A6V8ND28_9BACT</name>
<sequence>MRILVISDSHGNFPLALKAHELAGPVDHIIHLGDGADDAELLAEVLEVPVLRVAGNCDFDASLPRELILEIGPCRVLATHGNHQGVKSGLSFLIERGIEVGAGVILYGHTHLPAVQIESGMLLVNPGTLKQGFPASYAILTVQHGEPRAELFNI</sequence>
<dbReference type="EC" id="3.1.4.-" evidence="2"/>
<dbReference type="InterPro" id="IPR000979">
    <property type="entry name" value="Phosphodiesterase_MJ0936/Vps29"/>
</dbReference>
<dbReference type="InterPro" id="IPR024654">
    <property type="entry name" value="Calcineurin-like_PHP_lpxH"/>
</dbReference>
<organism evidence="4 5">
    <name type="scientific">Geomonas limicola</name>
    <dbReference type="NCBI Taxonomy" id="2740186"/>
    <lineage>
        <taxon>Bacteria</taxon>
        <taxon>Pseudomonadati</taxon>
        <taxon>Thermodesulfobacteriota</taxon>
        <taxon>Desulfuromonadia</taxon>
        <taxon>Geobacterales</taxon>
        <taxon>Geobacteraceae</taxon>
        <taxon>Geomonas</taxon>
    </lineage>
</organism>
<keyword evidence="5" id="KW-1185">Reference proteome</keyword>
<dbReference type="NCBIfam" id="TIGR00040">
    <property type="entry name" value="yfcE"/>
    <property type="match status" value="1"/>
</dbReference>
<dbReference type="Gene3D" id="3.60.21.10">
    <property type="match status" value="1"/>
</dbReference>
<keyword evidence="2" id="KW-0479">Metal-binding</keyword>
<evidence type="ECO:0000256" key="1">
    <source>
        <dbReference type="ARBA" id="ARBA00008950"/>
    </source>
</evidence>
<reference evidence="5" key="1">
    <citation type="submission" date="2020-06" db="EMBL/GenBank/DDBJ databases">
        <title>Draft genomic sequecing of Geomonas sp. Red745.</title>
        <authorList>
            <person name="Itoh H."/>
            <person name="Xu Z.X."/>
            <person name="Ushijima N."/>
            <person name="Masuda Y."/>
            <person name="Shiratori Y."/>
            <person name="Senoo K."/>
        </authorList>
    </citation>
    <scope>NUCLEOTIDE SEQUENCE [LARGE SCALE GENOMIC DNA]</scope>
    <source>
        <strain evidence="5">Red745</strain>
    </source>
</reference>